<feature type="compositionally biased region" description="Pro residues" evidence="1">
    <location>
        <begin position="330"/>
        <end position="345"/>
    </location>
</feature>
<evidence type="ECO:0000256" key="1">
    <source>
        <dbReference type="SAM" id="MobiDB-lite"/>
    </source>
</evidence>
<feature type="compositionally biased region" description="Low complexity" evidence="1">
    <location>
        <begin position="279"/>
        <end position="306"/>
    </location>
</feature>
<feature type="region of interest" description="Disordered" evidence="1">
    <location>
        <begin position="275"/>
        <end position="381"/>
    </location>
</feature>
<feature type="compositionally biased region" description="Low complexity" evidence="1">
    <location>
        <begin position="71"/>
        <end position="85"/>
    </location>
</feature>
<feature type="compositionally biased region" description="Polar residues" evidence="1">
    <location>
        <begin position="1"/>
        <end position="17"/>
    </location>
</feature>
<organism evidence="3 4">
    <name type="scientific">Almyronema epifaneia S1</name>
    <dbReference type="NCBI Taxonomy" id="2991925"/>
    <lineage>
        <taxon>Bacteria</taxon>
        <taxon>Bacillati</taxon>
        <taxon>Cyanobacteriota</taxon>
        <taxon>Cyanophyceae</taxon>
        <taxon>Nodosilineales</taxon>
        <taxon>Nodosilineaceae</taxon>
        <taxon>Almyronema</taxon>
        <taxon>Almyronema epifaneia</taxon>
    </lineage>
</organism>
<feature type="domain" description="SPOR" evidence="2">
    <location>
        <begin position="412"/>
        <end position="450"/>
    </location>
</feature>
<feature type="compositionally biased region" description="Pro residues" evidence="1">
    <location>
        <begin position="90"/>
        <end position="99"/>
    </location>
</feature>
<dbReference type="InterPro" id="IPR007730">
    <property type="entry name" value="SPOR-like_dom"/>
</dbReference>
<dbReference type="Pfam" id="PF05036">
    <property type="entry name" value="SPOR"/>
    <property type="match status" value="1"/>
</dbReference>
<feature type="region of interest" description="Disordered" evidence="1">
    <location>
        <begin position="1"/>
        <end position="26"/>
    </location>
</feature>
<dbReference type="Proteomes" id="UP001600165">
    <property type="component" value="Unassembled WGS sequence"/>
</dbReference>
<keyword evidence="4" id="KW-1185">Reference proteome</keyword>
<feature type="compositionally biased region" description="Low complexity" evidence="1">
    <location>
        <begin position="364"/>
        <end position="381"/>
    </location>
</feature>
<dbReference type="EMBL" id="JBHZOL010000086">
    <property type="protein sequence ID" value="MFE4107409.1"/>
    <property type="molecule type" value="Genomic_DNA"/>
</dbReference>
<protein>
    <submittedName>
        <fullName evidence="3">SPOR domain-containing protein</fullName>
    </submittedName>
</protein>
<accession>A0ABW6IJ92</accession>
<gene>
    <name evidence="3" type="ORF">ACFVKH_14040</name>
</gene>
<name>A0ABW6IJ92_9CYAN</name>
<comment type="caution">
    <text evidence="3">The sequence shown here is derived from an EMBL/GenBank/DDBJ whole genome shotgun (WGS) entry which is preliminary data.</text>
</comment>
<proteinExistence type="predicted"/>
<reference evidence="3 4" key="1">
    <citation type="submission" date="2024-10" db="EMBL/GenBank/DDBJ databases">
        <authorList>
            <person name="Ratan Roy A."/>
            <person name="Morales Sandoval P.H."/>
            <person name="De Los Santos Villalobos S."/>
            <person name="Chakraborty S."/>
            <person name="Mukherjee J."/>
        </authorList>
    </citation>
    <scope>NUCLEOTIDE SEQUENCE [LARGE SCALE GENOMIC DNA]</scope>
    <source>
        <strain evidence="3 4">S1</strain>
    </source>
</reference>
<dbReference type="RefSeq" id="WP_377966090.1">
    <property type="nucleotide sequence ID" value="NZ_JBHZOL010000086.1"/>
</dbReference>
<feature type="compositionally biased region" description="Low complexity" evidence="1">
    <location>
        <begin position="346"/>
        <end position="356"/>
    </location>
</feature>
<evidence type="ECO:0000259" key="2">
    <source>
        <dbReference type="PROSITE" id="PS51724"/>
    </source>
</evidence>
<evidence type="ECO:0000313" key="3">
    <source>
        <dbReference type="EMBL" id="MFE4107409.1"/>
    </source>
</evidence>
<feature type="compositionally biased region" description="Low complexity" evidence="1">
    <location>
        <begin position="313"/>
        <end position="329"/>
    </location>
</feature>
<dbReference type="PROSITE" id="PS51724">
    <property type="entry name" value="SPOR"/>
    <property type="match status" value="1"/>
</dbReference>
<sequence length="450" mass="46042">MQNRSSTSQSGLENSATELKAPLKSALSSLNITLEEELTRYRRQRQGHPAPPPRRLKVKNQRPLDLITVKSPGSSPSSDLSPTVSGAVHIPPPPPPPYNPNLGGVEPPAIANGDATQVIPPEGSDNSPTVVTALATQADLSPENYLASSEALLQSLADDDTSTDASTLEPSSSRWLDSWSTPLGLGSLLLLLVGSAGLGYVLTNPAALSQVPLLGRLAKAPAPTSESASLEADGDGSNAADSTFYSLGPDLSSQEFVELNLNTLSTLELKRLTPLSPLPSTATSQATSPSTATTTPVAPTTSTPETASPPVPVAAARSTSTPPTASAPASQPPSPAVSRPSPPPISRSAPARSPSARPTPPAPAAATPAPAAAPTPAASSPPAAVNYYVVADYTGDQSLSAARTVVEDAYVRNFSEGARIQMGAFNSAEAAEKLAEDLQSQGISANVRED</sequence>
<feature type="region of interest" description="Disordered" evidence="1">
    <location>
        <begin position="38"/>
        <end position="127"/>
    </location>
</feature>
<evidence type="ECO:0000313" key="4">
    <source>
        <dbReference type="Proteomes" id="UP001600165"/>
    </source>
</evidence>